<sequence>MLGFRKKETAAGKAAGKGMQEHKGCRRREWMAQAAILCLLVAICVPIQVQAATGAQAVTAGLKNLQDIVTSFVSSVGVIIVLWGIFEWGNAMQSQDGMMQSQAFKRIGGGIVMTLGPQILTAVVSIS</sequence>
<proteinExistence type="predicted"/>
<accession>A0AC61R4Y8</accession>
<keyword evidence="2" id="KW-1185">Reference proteome</keyword>
<gene>
    <name evidence="1" type="ORF">E5357_01585</name>
</gene>
<dbReference type="EMBL" id="SRZB01000001">
    <property type="protein sequence ID" value="TGY00884.1"/>
    <property type="molecule type" value="Genomic_DNA"/>
</dbReference>
<evidence type="ECO:0000313" key="1">
    <source>
        <dbReference type="EMBL" id="TGY00884.1"/>
    </source>
</evidence>
<reference evidence="1" key="1">
    <citation type="submission" date="2019-04" db="EMBL/GenBank/DDBJ databases">
        <title>Microbes associate with the intestines of laboratory mice.</title>
        <authorList>
            <person name="Navarre W."/>
            <person name="Wong E."/>
            <person name="Huang K."/>
            <person name="Tropini C."/>
            <person name="Ng K."/>
            <person name="Yu B."/>
        </authorList>
    </citation>
    <scope>NUCLEOTIDE SEQUENCE</scope>
    <source>
        <strain evidence="1">NM72_1-8</strain>
    </source>
</reference>
<name>A0AC61R4Y8_9FIRM</name>
<organism evidence="1 2">
    <name type="scientific">Hominisplanchenecus murintestinalis</name>
    <dbReference type="NCBI Taxonomy" id="2941517"/>
    <lineage>
        <taxon>Bacteria</taxon>
        <taxon>Bacillati</taxon>
        <taxon>Bacillota</taxon>
        <taxon>Clostridia</taxon>
        <taxon>Lachnospirales</taxon>
        <taxon>Lachnospiraceae</taxon>
        <taxon>Hominisplanchenecus</taxon>
    </lineage>
</organism>
<evidence type="ECO:0000313" key="2">
    <source>
        <dbReference type="Proteomes" id="UP000307720"/>
    </source>
</evidence>
<protein>
    <submittedName>
        <fullName evidence="1">Uncharacterized protein</fullName>
    </submittedName>
</protein>
<dbReference type="Proteomes" id="UP000307720">
    <property type="component" value="Unassembled WGS sequence"/>
</dbReference>
<comment type="caution">
    <text evidence="1">The sequence shown here is derived from an EMBL/GenBank/DDBJ whole genome shotgun (WGS) entry which is preliminary data.</text>
</comment>